<dbReference type="GeneID" id="301308302"/>
<evidence type="ECO:0000313" key="4">
    <source>
        <dbReference type="EMBL" id="KIR61801.1"/>
    </source>
</evidence>
<evidence type="ECO:0008006" key="6">
    <source>
        <dbReference type="Google" id="ProtNLM"/>
    </source>
</evidence>
<sequence>MRLSRIIMALTIGLAVVAAPTAAGAAQPQPTPSPTGSPQPTPYPPQPPVLTVNPSTIYVGDTTTLSGFGFGPNEVVDITVTITPLAAGLPGQSTVRRSDGSTVAMAPVAFRAAAPTHFTVVTDAAGNFTTTYTPDTPGQYLFTAVGQTTGRTASATLTVLARPQPSPSPTKTHYPTHKPWPPHGGKLPVTGDKLGTPLAVGGGLVGVGVVLMIAGLAWRRRGRFGGSTR</sequence>
<dbReference type="OrthoDB" id="3405864at2"/>
<keyword evidence="2" id="KW-0812">Transmembrane</keyword>
<protein>
    <recommendedName>
        <fullName evidence="6">LPXTG-motif cell wall anchor domain-containing protein</fullName>
    </recommendedName>
</protein>
<organism evidence="4 5">
    <name type="scientific">Micromonospora haikouensis</name>
    <dbReference type="NCBI Taxonomy" id="686309"/>
    <lineage>
        <taxon>Bacteria</taxon>
        <taxon>Bacillati</taxon>
        <taxon>Actinomycetota</taxon>
        <taxon>Actinomycetes</taxon>
        <taxon>Micromonosporales</taxon>
        <taxon>Micromonosporaceae</taxon>
        <taxon>Micromonospora</taxon>
    </lineage>
</organism>
<evidence type="ECO:0000256" key="3">
    <source>
        <dbReference type="SAM" id="SignalP"/>
    </source>
</evidence>
<name>A0A0D0WS62_9ACTN</name>
<reference evidence="4 5" key="1">
    <citation type="submission" date="2015-01" db="EMBL/GenBank/DDBJ databases">
        <title>Sequencing and annotation of Micromonospora carbonacea strain JXNU-1 genome.</title>
        <authorList>
            <person name="Long Z."/>
            <person name="Huang Y."/>
            <person name="Jiang Y."/>
        </authorList>
    </citation>
    <scope>NUCLEOTIDE SEQUENCE [LARGE SCALE GENOMIC DNA]</scope>
    <source>
        <strain evidence="4 5">JXNU-1</strain>
    </source>
</reference>
<dbReference type="RefSeq" id="WP_043968956.1">
    <property type="nucleotide sequence ID" value="NZ_JBEZEN010000026.1"/>
</dbReference>
<evidence type="ECO:0000313" key="5">
    <source>
        <dbReference type="Proteomes" id="UP000032254"/>
    </source>
</evidence>
<dbReference type="PATRIC" id="fig|47853.6.peg.6351"/>
<feature type="signal peptide" evidence="3">
    <location>
        <begin position="1"/>
        <end position="25"/>
    </location>
</feature>
<accession>A0A0D0WS62</accession>
<keyword evidence="2" id="KW-1133">Transmembrane helix</keyword>
<keyword evidence="2" id="KW-0472">Membrane</keyword>
<gene>
    <name evidence="4" type="ORF">TK50_30310</name>
</gene>
<evidence type="ECO:0000256" key="2">
    <source>
        <dbReference type="SAM" id="Phobius"/>
    </source>
</evidence>
<feature type="region of interest" description="Disordered" evidence="1">
    <location>
        <begin position="161"/>
        <end position="189"/>
    </location>
</feature>
<keyword evidence="5" id="KW-1185">Reference proteome</keyword>
<feature type="transmembrane region" description="Helical" evidence="2">
    <location>
        <begin position="198"/>
        <end position="218"/>
    </location>
</feature>
<feature type="region of interest" description="Disordered" evidence="1">
    <location>
        <begin position="24"/>
        <end position="50"/>
    </location>
</feature>
<evidence type="ECO:0000256" key="1">
    <source>
        <dbReference type="SAM" id="MobiDB-lite"/>
    </source>
</evidence>
<dbReference type="Proteomes" id="UP000032254">
    <property type="component" value="Unassembled WGS sequence"/>
</dbReference>
<dbReference type="EMBL" id="JXSX01000003">
    <property type="protein sequence ID" value="KIR61801.1"/>
    <property type="molecule type" value="Genomic_DNA"/>
</dbReference>
<proteinExistence type="predicted"/>
<dbReference type="AlphaFoldDB" id="A0A0D0WS62"/>
<feature type="compositionally biased region" description="Pro residues" evidence="1">
    <location>
        <begin position="29"/>
        <end position="48"/>
    </location>
</feature>
<comment type="caution">
    <text evidence="4">The sequence shown here is derived from an EMBL/GenBank/DDBJ whole genome shotgun (WGS) entry which is preliminary data.</text>
</comment>
<keyword evidence="3" id="KW-0732">Signal</keyword>
<feature type="chain" id="PRO_5002224300" description="LPXTG-motif cell wall anchor domain-containing protein" evidence="3">
    <location>
        <begin position="26"/>
        <end position="229"/>
    </location>
</feature>